<evidence type="ECO:0000313" key="4">
    <source>
        <dbReference type="Proteomes" id="UP000314982"/>
    </source>
</evidence>
<organism evidence="3 4">
    <name type="scientific">Hucho hucho</name>
    <name type="common">huchen</name>
    <dbReference type="NCBI Taxonomy" id="62062"/>
    <lineage>
        <taxon>Eukaryota</taxon>
        <taxon>Metazoa</taxon>
        <taxon>Chordata</taxon>
        <taxon>Craniata</taxon>
        <taxon>Vertebrata</taxon>
        <taxon>Euteleostomi</taxon>
        <taxon>Actinopterygii</taxon>
        <taxon>Neopterygii</taxon>
        <taxon>Teleostei</taxon>
        <taxon>Protacanthopterygii</taxon>
        <taxon>Salmoniformes</taxon>
        <taxon>Salmonidae</taxon>
        <taxon>Salmoninae</taxon>
        <taxon>Hucho</taxon>
    </lineage>
</organism>
<dbReference type="GO" id="GO:0030488">
    <property type="term" value="P:tRNA methylation"/>
    <property type="evidence" value="ECO:0007669"/>
    <property type="project" value="TreeGrafter"/>
</dbReference>
<dbReference type="Pfam" id="PF10350">
    <property type="entry name" value="DUF2428"/>
    <property type="match status" value="1"/>
</dbReference>
<dbReference type="Proteomes" id="UP000314982">
    <property type="component" value="Unassembled WGS sequence"/>
</dbReference>
<name>A0A4W5N6L5_9TELE</name>
<dbReference type="InterPro" id="IPR051954">
    <property type="entry name" value="tRNA_methyltransferase_THADA"/>
</dbReference>
<dbReference type="GO" id="GO:0005829">
    <property type="term" value="C:cytosol"/>
    <property type="evidence" value="ECO:0007669"/>
    <property type="project" value="TreeGrafter"/>
</dbReference>
<reference evidence="3" key="2">
    <citation type="submission" date="2025-08" db="UniProtKB">
        <authorList>
            <consortium name="Ensembl"/>
        </authorList>
    </citation>
    <scope>IDENTIFICATION</scope>
</reference>
<feature type="domain" description="DUF2428" evidence="2">
    <location>
        <begin position="27"/>
        <end position="125"/>
    </location>
</feature>
<reference evidence="3" key="3">
    <citation type="submission" date="2025-09" db="UniProtKB">
        <authorList>
            <consortium name="Ensembl"/>
        </authorList>
    </citation>
    <scope>IDENTIFICATION</scope>
</reference>
<dbReference type="STRING" id="62062.ENSHHUP00000046327"/>
<dbReference type="AlphaFoldDB" id="A0A4W5N6L5"/>
<accession>A0A4W5N6L5</accession>
<sequence>MGHNSKPLLVSCLTFSPGIHVSIPQWAVEDRCVGFTMFCACFLSSSDPELRDIPAHMLKQSLEVLQSRCTPMTRRAAGLPMLILCVVSAEEASKALSLLAHSIHTLLDTARAPLPQDWDQTLVLPQGNRKREREPRMNSPGDGFQQRRQ</sequence>
<reference evidence="4" key="1">
    <citation type="submission" date="2018-06" db="EMBL/GenBank/DDBJ databases">
        <title>Genome assembly of Danube salmon.</title>
        <authorList>
            <person name="Macqueen D.J."/>
            <person name="Gundappa M.K."/>
        </authorList>
    </citation>
    <scope>NUCLEOTIDE SEQUENCE [LARGE SCALE GENOMIC DNA]</scope>
</reference>
<dbReference type="GeneTree" id="ENSGT00970000197303"/>
<dbReference type="InterPro" id="IPR019442">
    <property type="entry name" value="THADA/TRM732_DUF2428"/>
</dbReference>
<evidence type="ECO:0000256" key="1">
    <source>
        <dbReference type="SAM" id="MobiDB-lite"/>
    </source>
</evidence>
<keyword evidence="4" id="KW-1185">Reference proteome</keyword>
<feature type="region of interest" description="Disordered" evidence="1">
    <location>
        <begin position="124"/>
        <end position="149"/>
    </location>
</feature>
<dbReference type="PANTHER" id="PTHR14387">
    <property type="entry name" value="THADA/DEATH RECEPTOR INTERACTING PROTEIN"/>
    <property type="match status" value="1"/>
</dbReference>
<proteinExistence type="predicted"/>
<dbReference type="Ensembl" id="ENSHHUT00000048034.1">
    <property type="protein sequence ID" value="ENSHHUP00000046327.1"/>
    <property type="gene ID" value="ENSHHUG00000028213.1"/>
</dbReference>
<evidence type="ECO:0000313" key="3">
    <source>
        <dbReference type="Ensembl" id="ENSHHUP00000046327.1"/>
    </source>
</evidence>
<protein>
    <recommendedName>
        <fullName evidence="2">DUF2428 domain-containing protein</fullName>
    </recommendedName>
</protein>
<dbReference type="PANTHER" id="PTHR14387:SF0">
    <property type="entry name" value="DUF2428 DOMAIN-CONTAINING PROTEIN"/>
    <property type="match status" value="1"/>
</dbReference>
<evidence type="ECO:0000259" key="2">
    <source>
        <dbReference type="Pfam" id="PF10350"/>
    </source>
</evidence>